<dbReference type="Proteomes" id="UP000782117">
    <property type="component" value="Unassembled WGS sequence"/>
</dbReference>
<organism evidence="3 4">
    <name type="scientific">Bacteroides caecicola</name>
    <dbReference type="NCBI Taxonomy" id="1462569"/>
    <lineage>
        <taxon>Bacteria</taxon>
        <taxon>Pseudomonadati</taxon>
        <taxon>Bacteroidota</taxon>
        <taxon>Bacteroidia</taxon>
        <taxon>Bacteroidales</taxon>
        <taxon>Bacteroidaceae</taxon>
        <taxon>Bacteroides</taxon>
    </lineage>
</organism>
<feature type="region of interest" description="Disordered" evidence="1">
    <location>
        <begin position="110"/>
        <end position="145"/>
    </location>
</feature>
<dbReference type="PROSITE" id="PS51257">
    <property type="entry name" value="PROKAR_LIPOPROTEIN"/>
    <property type="match status" value="1"/>
</dbReference>
<dbReference type="EMBL" id="JACJKJ010000003">
    <property type="protein sequence ID" value="MBM6805614.1"/>
    <property type="molecule type" value="Genomic_DNA"/>
</dbReference>
<dbReference type="Gene3D" id="1.20.5.320">
    <property type="entry name" value="6-Phosphogluconate Dehydrogenase, domain 3"/>
    <property type="match status" value="1"/>
</dbReference>
<evidence type="ECO:0008006" key="5">
    <source>
        <dbReference type="Google" id="ProtNLM"/>
    </source>
</evidence>
<feature type="signal peptide" evidence="2">
    <location>
        <begin position="1"/>
        <end position="22"/>
    </location>
</feature>
<feature type="chain" id="PRO_5047132228" description="DUF4988 domain-containing protein" evidence="2">
    <location>
        <begin position="23"/>
        <end position="1052"/>
    </location>
</feature>
<sequence>MNKKFVGALLLGSLIMAGGTFTGCSDYDDDINSVNERVDEVRSTLEALQTQVNEGATISGVEKTDNGVVVTLSDGTTFELTNGQDGVDGTTWEIGEDGYWYKNGTKTDYQAIGKDGEKGEQGEQGPAGPQGPQGEPGTPGSSVAGGIYYYPGTEGEFEGFWVKVEIDAEGNRTETNSGVAWTNPVAGGVSVVWDIYNETLTVDGVEEGTVVIELSKVLKALVFAPELYLDGVEATKYEYLDGNYVTLEGQVAGDYFDEYTQKVVRYNIPDLNSPVVAGAYTIGSKDEVVYHMNPSSAAEDDYNYRFLYDNPEYISTRANGAGVTVNFLDKEKVDGDLKVTYQLESPELLAGKGGEHTESSNISVMALEAQTKNASEEKTITSDYAALVPVVESLKAIAFIDHTTLENSACPKDLYNTGQEAVENVATLDWEYNGGTLDLSQLLQVHYLSQNWTLPTSGVHQSMGYDEVVERYGLKWQYQMLPYTVGTNQTSESMYGMVNQNTGEFTPCMVIGENDGQGDETGNGNITQQPIAEGSEEGVSAIGRRPVVLVTLENAAGDIVLAGYIKINITREMNETGVVVDSWEAPYVCDGFSNTFSWADMSDEVIEMLHMSVSDFRDAYSMVPGETYIKDANNEMQLVSNNIYGVMIEHKDAPVPTTNDVVEWAGGLTELNNILAATQNGEFTLYAKFITNKDGGINHVYVGMTIKVVEKPEVTFEERIDRYWYPESVAKEDRDTIRMNVPRPTNSGIASWDVMNYFKDIDEYYVGNQVQIIQQTQQQHYDLATLGTNYYFRFADTQDDIVAPDGTIYDLTINSTGSILYANNTVIAKIDPATGVLDYQDNAIAKEVLNLWGHAYPNTYAKVTLVATYDDCDLPLADETFNVRFLRPLDILPGNDANFIDAQANGSTVIVGDLFGLSDWRDQVLIVGTSGAYTSAVENGCPLYDYYHIKNMKVLLDEVTCNLNGSWNLLSSVAPAVELSVFDARSGSIQTSGVATVDISGVRELNTSSITYRNNEANVRDFDMIIPVEIEYAWGTLKGEIKAHVDATMANE</sequence>
<gene>
    <name evidence="3" type="ORF">H6A24_03735</name>
</gene>
<proteinExistence type="predicted"/>
<reference evidence="3 4" key="1">
    <citation type="journal article" date="2021" name="Sci. Rep.">
        <title>The distribution of antibiotic resistance genes in chicken gut microbiota commensals.</title>
        <authorList>
            <person name="Juricova H."/>
            <person name="Matiasovicova J."/>
            <person name="Kubasova T."/>
            <person name="Cejkova D."/>
            <person name="Rychlik I."/>
        </authorList>
    </citation>
    <scope>NUCLEOTIDE SEQUENCE [LARGE SCALE GENOMIC DNA]</scope>
    <source>
        <strain evidence="3 4">An768</strain>
    </source>
</reference>
<evidence type="ECO:0000313" key="4">
    <source>
        <dbReference type="Proteomes" id="UP000782117"/>
    </source>
</evidence>
<name>A0ABS2F6D9_9BACE</name>
<comment type="caution">
    <text evidence="3">The sequence shown here is derived from an EMBL/GenBank/DDBJ whole genome shotgun (WGS) entry which is preliminary data.</text>
</comment>
<feature type="compositionally biased region" description="Low complexity" evidence="1">
    <location>
        <begin position="123"/>
        <end position="140"/>
    </location>
</feature>
<keyword evidence="2" id="KW-0732">Signal</keyword>
<evidence type="ECO:0000313" key="3">
    <source>
        <dbReference type="EMBL" id="MBM6805614.1"/>
    </source>
</evidence>
<evidence type="ECO:0000256" key="2">
    <source>
        <dbReference type="SAM" id="SignalP"/>
    </source>
</evidence>
<evidence type="ECO:0000256" key="1">
    <source>
        <dbReference type="SAM" id="MobiDB-lite"/>
    </source>
</evidence>
<protein>
    <recommendedName>
        <fullName evidence="5">DUF4988 domain-containing protein</fullName>
    </recommendedName>
</protein>
<accession>A0ABS2F6D9</accession>
<keyword evidence="4" id="KW-1185">Reference proteome</keyword>
<dbReference type="RefSeq" id="WP_204499347.1">
    <property type="nucleotide sequence ID" value="NZ_JACJKJ010000003.1"/>
</dbReference>